<accession>A0AAF0JNQ7</accession>
<dbReference type="KEGG" id="manq:L1994_04375"/>
<evidence type="ECO:0000313" key="1">
    <source>
        <dbReference type="EMBL" id="WFN37631.1"/>
    </source>
</evidence>
<reference evidence="1" key="1">
    <citation type="submission" date="2022-01" db="EMBL/GenBank/DDBJ databases">
        <title>Complete genome of Methanomicrobium antiquum DSM 21220.</title>
        <authorList>
            <person name="Chen S.-C."/>
            <person name="You Y.-T."/>
            <person name="Zhou Y.-Z."/>
            <person name="Lai M.-C."/>
        </authorList>
    </citation>
    <scope>NUCLEOTIDE SEQUENCE</scope>
    <source>
        <strain evidence="1">DSM 21220</strain>
    </source>
</reference>
<dbReference type="Proteomes" id="UP001218895">
    <property type="component" value="Chromosome"/>
</dbReference>
<sequence>MQTIEISDKLYKEILAHKQGQESISKVIERNFKPEKSQLENDINKLDAEIRASRKSKKYTSAQVKKELGL</sequence>
<dbReference type="AlphaFoldDB" id="A0AAF0JNQ7"/>
<keyword evidence="2" id="KW-1185">Reference proteome</keyword>
<gene>
    <name evidence="1" type="ORF">L1994_04375</name>
</gene>
<dbReference type="GeneID" id="79949607"/>
<protein>
    <recommendedName>
        <fullName evidence="3">Antitoxin</fullName>
    </recommendedName>
</protein>
<dbReference type="RefSeq" id="WP_278100469.1">
    <property type="nucleotide sequence ID" value="NZ_CP091092.1"/>
</dbReference>
<evidence type="ECO:0008006" key="3">
    <source>
        <dbReference type="Google" id="ProtNLM"/>
    </source>
</evidence>
<dbReference type="EMBL" id="CP091092">
    <property type="protein sequence ID" value="WFN37631.1"/>
    <property type="molecule type" value="Genomic_DNA"/>
</dbReference>
<evidence type="ECO:0000313" key="2">
    <source>
        <dbReference type="Proteomes" id="UP001218895"/>
    </source>
</evidence>
<organism evidence="1 2">
    <name type="scientific">Methanomicrobium antiquum</name>
    <dbReference type="NCBI Taxonomy" id="487686"/>
    <lineage>
        <taxon>Archaea</taxon>
        <taxon>Methanobacteriati</taxon>
        <taxon>Methanobacteriota</taxon>
        <taxon>Stenosarchaea group</taxon>
        <taxon>Methanomicrobia</taxon>
        <taxon>Methanomicrobiales</taxon>
        <taxon>Methanomicrobiaceae</taxon>
        <taxon>Methanomicrobium</taxon>
    </lineage>
</organism>
<proteinExistence type="predicted"/>
<name>A0AAF0JNQ7_9EURY</name>